<reference evidence="2 3" key="1">
    <citation type="submission" date="2015-09" db="EMBL/GenBank/DDBJ databases">
        <authorList>
            <consortium name="Pathogen Informatics"/>
        </authorList>
    </citation>
    <scope>NUCLEOTIDE SEQUENCE [LARGE SCALE GENOMIC DNA]</scope>
    <source>
        <strain evidence="2 3">2789STDY5834946</strain>
    </source>
</reference>
<dbReference type="PANTHER" id="PTHR43685:SF3">
    <property type="entry name" value="SLR2126 PROTEIN"/>
    <property type="match status" value="1"/>
</dbReference>
<dbReference type="InterPro" id="IPR001173">
    <property type="entry name" value="Glyco_trans_2-like"/>
</dbReference>
<evidence type="ECO:0000313" key="3">
    <source>
        <dbReference type="Proteomes" id="UP000095725"/>
    </source>
</evidence>
<dbReference type="AlphaFoldDB" id="A0A174SH35"/>
<dbReference type="SUPFAM" id="SSF53448">
    <property type="entry name" value="Nucleotide-diphospho-sugar transferases"/>
    <property type="match status" value="1"/>
</dbReference>
<organism evidence="2 3">
    <name type="scientific">Bacteroides caccae</name>
    <dbReference type="NCBI Taxonomy" id="47678"/>
    <lineage>
        <taxon>Bacteria</taxon>
        <taxon>Pseudomonadati</taxon>
        <taxon>Bacteroidota</taxon>
        <taxon>Bacteroidia</taxon>
        <taxon>Bacteroidales</taxon>
        <taxon>Bacteroidaceae</taxon>
        <taxon>Bacteroides</taxon>
    </lineage>
</organism>
<dbReference type="PANTHER" id="PTHR43685">
    <property type="entry name" value="GLYCOSYLTRANSFERASE"/>
    <property type="match status" value="1"/>
</dbReference>
<feature type="domain" description="Glycosyltransferase 2-like" evidence="1">
    <location>
        <begin position="4"/>
        <end position="180"/>
    </location>
</feature>
<evidence type="ECO:0000313" key="2">
    <source>
        <dbReference type="EMBL" id="CUP93839.1"/>
    </source>
</evidence>
<dbReference type="Gene3D" id="3.90.550.10">
    <property type="entry name" value="Spore Coat Polysaccharide Biosynthesis Protein SpsA, Chain A"/>
    <property type="match status" value="1"/>
</dbReference>
<dbReference type="Proteomes" id="UP000095725">
    <property type="component" value="Unassembled WGS sequence"/>
</dbReference>
<proteinExistence type="predicted"/>
<gene>
    <name evidence="2" type="primary">kfoC_1</name>
    <name evidence="2" type="ORF">ERS852558_01366</name>
</gene>
<dbReference type="Pfam" id="PF00535">
    <property type="entry name" value="Glycos_transf_2"/>
    <property type="match status" value="1"/>
</dbReference>
<dbReference type="RefSeq" id="WP_055256135.1">
    <property type="nucleotide sequence ID" value="NZ_CZBL01000004.1"/>
</dbReference>
<name>A0A174SH35_9BACE</name>
<sequence>MTVSLIISTYNSPKALDLCLMSVLQQSVLPDEVLIADDGSNEETRKIVEEFKKQSTVPVIHVWHEDNGFRLTVIRNKAIAKASMDYIIQIDGDIILNHHFIKDHKRFARKNSFVSGSRLNIQSELSKKLITERSIRVSIRNKGVHNRLNGIRWQLLTYLLQNYHRTDLLYVRGCNMGFWRSDLLMVNGYDENMIGWGREDSEIACRLINAGVRKRIIKNAGIVFHLYHQDNSRAQFNINNEILQRTIDEKRIWCSKGVNQYLTEKKIEK</sequence>
<protein>
    <submittedName>
        <fullName evidence="2">Glycosyl transferase 2</fullName>
    </submittedName>
</protein>
<evidence type="ECO:0000259" key="1">
    <source>
        <dbReference type="Pfam" id="PF00535"/>
    </source>
</evidence>
<dbReference type="InterPro" id="IPR050834">
    <property type="entry name" value="Glycosyltransf_2"/>
</dbReference>
<dbReference type="EMBL" id="CZBL01000004">
    <property type="protein sequence ID" value="CUP93839.1"/>
    <property type="molecule type" value="Genomic_DNA"/>
</dbReference>
<accession>A0A174SH35</accession>
<dbReference type="InterPro" id="IPR029044">
    <property type="entry name" value="Nucleotide-diphossugar_trans"/>
</dbReference>
<keyword evidence="2" id="KW-0808">Transferase</keyword>
<dbReference type="CDD" id="cd06420">
    <property type="entry name" value="GT2_Chondriotin_Pol_N"/>
    <property type="match status" value="1"/>
</dbReference>
<dbReference type="GO" id="GO:0016740">
    <property type="term" value="F:transferase activity"/>
    <property type="evidence" value="ECO:0007669"/>
    <property type="project" value="UniProtKB-KW"/>
</dbReference>